<dbReference type="GO" id="GO:0019305">
    <property type="term" value="P:dTDP-rhamnose biosynthetic process"/>
    <property type="evidence" value="ECO:0007669"/>
    <property type="project" value="UniProtKB-UniPathway"/>
</dbReference>
<dbReference type="SUPFAM" id="SSF51735">
    <property type="entry name" value="NAD(P)-binding Rossmann-fold domains"/>
    <property type="match status" value="1"/>
</dbReference>
<dbReference type="CDD" id="cd05254">
    <property type="entry name" value="dTDP_HR_like_SDR_e"/>
    <property type="match status" value="1"/>
</dbReference>
<sequence>MTAELSIEQTAIDGLLALTLPVHGDARGWFKENWQRAKMTALGLPDFGPVQNNVSFNTDSGTTRGLHAEPWDKLVSVATGRVFGAWVELREGDGFGTLVTRELGPGESMFVPRGVANGFQTLEPNTAYSYLVNDHWRPDLTYSMVNLADPELAVPWPVPLEQATVSDKDRQHPLLADAVPFAEGRIAILGGGQVAKALQKVYPEARLIGRAELDFADAAAVESFDFGDFSTVINAVAMTKVDAAETDEGRREAWQVNATSVAALVRNLAGTPATLVHFSSDYVHDGSDEVSDEDSPIAPLGVYGQSKAAGDLVVSCFPRHYLIRTSWVIGEGHNFIATMRSLAERGISPSVVSDQHGRLSHTDNIAAAVAHLLSVKAPYGTYNVTDSGPATTWAEIASQVFDASGAAGVVTPVSTADYFGDKPHAPRPTHSVLSLDKIIATGYQPTDQTGQQNR</sequence>
<comment type="similarity">
    <text evidence="1">Belongs to the dTDP-4-dehydrorhamnose 3,5-epimerase family.</text>
</comment>
<organism evidence="5 6">
    <name type="scientific">Naumannella halotolerans</name>
    <dbReference type="NCBI Taxonomy" id="993414"/>
    <lineage>
        <taxon>Bacteria</taxon>
        <taxon>Bacillati</taxon>
        <taxon>Actinomycetota</taxon>
        <taxon>Actinomycetes</taxon>
        <taxon>Propionibacteriales</taxon>
        <taxon>Propionibacteriaceae</taxon>
        <taxon>Naumannella</taxon>
    </lineage>
</organism>
<dbReference type="InterPro" id="IPR029903">
    <property type="entry name" value="RmlD-like-bd"/>
</dbReference>
<keyword evidence="6" id="KW-1185">Reference proteome</keyword>
<protein>
    <submittedName>
        <fullName evidence="5">dTDP-4-dehydrorhamnose 3,5-epimerase</fullName>
    </submittedName>
</protein>
<dbReference type="PANTHER" id="PTHR21047:SF2">
    <property type="entry name" value="THYMIDINE DIPHOSPHO-4-KETO-RHAMNOSE 3,5-EPIMERASE"/>
    <property type="match status" value="1"/>
</dbReference>
<dbReference type="InterPro" id="IPR036291">
    <property type="entry name" value="NAD(P)-bd_dom_sf"/>
</dbReference>
<evidence type="ECO:0000313" key="6">
    <source>
        <dbReference type="Proteomes" id="UP000295371"/>
    </source>
</evidence>
<dbReference type="SUPFAM" id="SSF51182">
    <property type="entry name" value="RmlC-like cupins"/>
    <property type="match status" value="1"/>
</dbReference>
<evidence type="ECO:0000256" key="2">
    <source>
        <dbReference type="PIRSR" id="PIRSR600888-1"/>
    </source>
</evidence>
<proteinExistence type="inferred from homology"/>
<name>A0A4R7IZ36_9ACTN</name>
<dbReference type="EMBL" id="SOAW01000003">
    <property type="protein sequence ID" value="TDT29965.1"/>
    <property type="molecule type" value="Genomic_DNA"/>
</dbReference>
<evidence type="ECO:0000259" key="4">
    <source>
        <dbReference type="Pfam" id="PF04321"/>
    </source>
</evidence>
<dbReference type="UniPathway" id="UPA00124"/>
<dbReference type="GO" id="GO:0000271">
    <property type="term" value="P:polysaccharide biosynthetic process"/>
    <property type="evidence" value="ECO:0007669"/>
    <property type="project" value="TreeGrafter"/>
</dbReference>
<evidence type="ECO:0000313" key="5">
    <source>
        <dbReference type="EMBL" id="TDT29965.1"/>
    </source>
</evidence>
<dbReference type="InterPro" id="IPR011051">
    <property type="entry name" value="RmlC_Cupin_sf"/>
</dbReference>
<reference evidence="5 6" key="1">
    <citation type="submission" date="2019-03" db="EMBL/GenBank/DDBJ databases">
        <title>Genomic Encyclopedia of Archaeal and Bacterial Type Strains, Phase II (KMG-II): from individual species to whole genera.</title>
        <authorList>
            <person name="Goeker M."/>
        </authorList>
    </citation>
    <scope>NUCLEOTIDE SEQUENCE [LARGE SCALE GENOMIC DNA]</scope>
    <source>
        <strain evidence="5 6">DSM 24323</strain>
    </source>
</reference>
<evidence type="ECO:0000256" key="1">
    <source>
        <dbReference type="ARBA" id="ARBA00010154"/>
    </source>
</evidence>
<dbReference type="InterPro" id="IPR000888">
    <property type="entry name" value="RmlC-like"/>
</dbReference>
<dbReference type="Gene3D" id="2.60.120.10">
    <property type="entry name" value="Jelly Rolls"/>
    <property type="match status" value="1"/>
</dbReference>
<evidence type="ECO:0000256" key="3">
    <source>
        <dbReference type="PIRSR" id="PIRSR600888-3"/>
    </source>
</evidence>
<dbReference type="Pfam" id="PF04321">
    <property type="entry name" value="RmlD_sub_bind"/>
    <property type="match status" value="1"/>
</dbReference>
<feature type="active site" description="Proton donor" evidence="2">
    <location>
        <position position="130"/>
    </location>
</feature>
<accession>A0A4R7IZ36</accession>
<dbReference type="GO" id="GO:0008830">
    <property type="term" value="F:dTDP-4-dehydrorhamnose 3,5-epimerase activity"/>
    <property type="evidence" value="ECO:0007669"/>
    <property type="project" value="InterPro"/>
</dbReference>
<dbReference type="AlphaFoldDB" id="A0A4R7IZ36"/>
<dbReference type="InterPro" id="IPR014710">
    <property type="entry name" value="RmlC-like_jellyroll"/>
</dbReference>
<comment type="caution">
    <text evidence="5">The sequence shown here is derived from an EMBL/GenBank/DDBJ whole genome shotgun (WGS) entry which is preliminary data.</text>
</comment>
<dbReference type="Gene3D" id="3.90.25.10">
    <property type="entry name" value="UDP-galactose 4-epimerase, domain 1"/>
    <property type="match status" value="1"/>
</dbReference>
<dbReference type="GO" id="GO:0005829">
    <property type="term" value="C:cytosol"/>
    <property type="evidence" value="ECO:0007669"/>
    <property type="project" value="TreeGrafter"/>
</dbReference>
<dbReference type="Proteomes" id="UP000295371">
    <property type="component" value="Unassembled WGS sequence"/>
</dbReference>
<gene>
    <name evidence="5" type="ORF">CLV29_2988</name>
</gene>
<dbReference type="Pfam" id="PF00908">
    <property type="entry name" value="dTDP_sugar_isom"/>
    <property type="match status" value="1"/>
</dbReference>
<feature type="site" description="Participates in a stacking interaction with the thymidine ring of dTDP-4-oxo-6-deoxyglucose" evidence="3">
    <location>
        <position position="136"/>
    </location>
</feature>
<feature type="active site" description="Proton acceptor" evidence="2">
    <location>
        <position position="67"/>
    </location>
</feature>
<dbReference type="PANTHER" id="PTHR21047">
    <property type="entry name" value="DTDP-6-DEOXY-D-GLUCOSE-3,5 EPIMERASE"/>
    <property type="match status" value="1"/>
</dbReference>
<feature type="domain" description="RmlD-like substrate binding" evidence="4">
    <location>
        <begin position="187"/>
        <end position="445"/>
    </location>
</feature>
<dbReference type="Gene3D" id="3.40.50.720">
    <property type="entry name" value="NAD(P)-binding Rossmann-like Domain"/>
    <property type="match status" value="1"/>
</dbReference>